<evidence type="ECO:0000256" key="1">
    <source>
        <dbReference type="SAM" id="MobiDB-lite"/>
    </source>
</evidence>
<reference evidence="2" key="1">
    <citation type="submission" date="2016-08" db="EMBL/GenBank/DDBJ databases">
        <title>Complete Genome Seqeunce of Paenibacillus sp. BIHB 4019 from tea rhizoplane.</title>
        <authorList>
            <person name="Thakur R."/>
            <person name="Swarnkar M.K."/>
            <person name="Gulati A."/>
        </authorList>
    </citation>
    <scope>NUCLEOTIDE SEQUENCE [LARGE SCALE GENOMIC DNA]</scope>
    <source>
        <strain evidence="2">BIHB4019</strain>
    </source>
</reference>
<gene>
    <name evidence="2" type="ORF">BBD42_15340</name>
</gene>
<protein>
    <recommendedName>
        <fullName evidence="3">DUF1273 domain-containing protein</fullName>
    </recommendedName>
</protein>
<name>A0A1B2DJ12_9BACL</name>
<dbReference type="PANTHER" id="PTHR38440:SF1">
    <property type="entry name" value="UPF0398 PROTEIN SPR0331"/>
    <property type="match status" value="1"/>
</dbReference>
<proteinExistence type="predicted"/>
<evidence type="ECO:0000313" key="2">
    <source>
        <dbReference type="EMBL" id="ANY67686.1"/>
    </source>
</evidence>
<accession>A0A1B2DJ12</accession>
<dbReference type="RefSeq" id="WP_099518867.1">
    <property type="nucleotide sequence ID" value="NZ_CP016808.1"/>
</dbReference>
<sequence length="176" mass="19899">MAQINRDKTACFTGHRPNKIGGYNENNPQRRAIKQRLRTEIINAILAGYDTFISGLALGIDTDAAEIVIELRETDYPEIKLIGAVPFAGQEKAWPSASQERWRRIVERCDTVHYVSDCGFASWKMQRRNEWMVDYASLVIAVWDGTSGGTGNCVEYARKVTHQPRVLQINPKEGTK</sequence>
<dbReference type="SUPFAM" id="SSF102405">
    <property type="entry name" value="MCP/YpsA-like"/>
    <property type="match status" value="1"/>
</dbReference>
<evidence type="ECO:0008006" key="3">
    <source>
        <dbReference type="Google" id="ProtNLM"/>
    </source>
</evidence>
<feature type="region of interest" description="Disordered" evidence="1">
    <location>
        <begin position="1"/>
        <end position="26"/>
    </location>
</feature>
<dbReference type="EMBL" id="CP016808">
    <property type="protein sequence ID" value="ANY67686.1"/>
    <property type="molecule type" value="Genomic_DNA"/>
</dbReference>
<dbReference type="PANTHER" id="PTHR38440">
    <property type="entry name" value="UPF0398 PROTEIN YPSA"/>
    <property type="match status" value="1"/>
</dbReference>
<organism evidence="2">
    <name type="scientific">Paenibacillus sp. BIHB 4019</name>
    <dbReference type="NCBI Taxonomy" id="1870819"/>
    <lineage>
        <taxon>Bacteria</taxon>
        <taxon>Bacillati</taxon>
        <taxon>Bacillota</taxon>
        <taxon>Bacilli</taxon>
        <taxon>Bacillales</taxon>
        <taxon>Paenibacillaceae</taxon>
        <taxon>Paenibacillus</taxon>
    </lineage>
</organism>
<dbReference type="InterPro" id="IPR010697">
    <property type="entry name" value="YspA"/>
</dbReference>
<dbReference type="Gene3D" id="3.40.50.450">
    <property type="match status" value="1"/>
</dbReference>
<dbReference type="AlphaFoldDB" id="A0A1B2DJ12"/>
<dbReference type="Pfam" id="PF06908">
    <property type="entry name" value="YpsA"/>
    <property type="match status" value="1"/>
</dbReference>